<evidence type="ECO:0000313" key="4">
    <source>
        <dbReference type="EMBL" id="KAK8091591.1"/>
    </source>
</evidence>
<feature type="region of interest" description="Disordered" evidence="2">
    <location>
        <begin position="892"/>
        <end position="976"/>
    </location>
</feature>
<dbReference type="Gene3D" id="3.40.50.300">
    <property type="entry name" value="P-loop containing nucleotide triphosphate hydrolases"/>
    <property type="match status" value="1"/>
</dbReference>
<organism evidence="4 5">
    <name type="scientific">Apiospora hydei</name>
    <dbReference type="NCBI Taxonomy" id="1337664"/>
    <lineage>
        <taxon>Eukaryota</taxon>
        <taxon>Fungi</taxon>
        <taxon>Dikarya</taxon>
        <taxon>Ascomycota</taxon>
        <taxon>Pezizomycotina</taxon>
        <taxon>Sordariomycetes</taxon>
        <taxon>Xylariomycetidae</taxon>
        <taxon>Amphisphaeriales</taxon>
        <taxon>Apiosporaceae</taxon>
        <taxon>Apiospora</taxon>
    </lineage>
</organism>
<evidence type="ECO:0000259" key="3">
    <source>
        <dbReference type="Pfam" id="PF24883"/>
    </source>
</evidence>
<dbReference type="RefSeq" id="XP_066673563.1">
    <property type="nucleotide sequence ID" value="XM_066806267.1"/>
</dbReference>
<dbReference type="SUPFAM" id="SSF52540">
    <property type="entry name" value="P-loop containing nucleoside triphosphate hydrolases"/>
    <property type="match status" value="1"/>
</dbReference>
<accession>A0ABR1X7Y6</accession>
<dbReference type="PANTHER" id="PTHR10039:SF5">
    <property type="entry name" value="NACHT DOMAIN-CONTAINING PROTEIN"/>
    <property type="match status" value="1"/>
</dbReference>
<comment type="caution">
    <text evidence="4">The sequence shown here is derived from an EMBL/GenBank/DDBJ whole genome shotgun (WGS) entry which is preliminary data.</text>
</comment>
<proteinExistence type="predicted"/>
<dbReference type="GeneID" id="92039327"/>
<dbReference type="Proteomes" id="UP001433268">
    <property type="component" value="Unassembled WGS sequence"/>
</dbReference>
<feature type="domain" description="Nephrocystin 3-like N-terminal" evidence="3">
    <location>
        <begin position="339"/>
        <end position="481"/>
    </location>
</feature>
<sequence length="1023" mass="111627">MGHANQAPTDILKELCLIGDILGFVQLGTQLLTSPKELYGGKGFRRNERKDTITSPVGEEQKLACKAISQCRSYESRFCEGSLPLDLHAHTRECCYNSARRLRRYLERVRGRGGKSSKRGGTGGLRAALVKVWSKKEMKEQVQHLRQIRDLIEEDTFDSLIARITPSALEACPEFPWLKARHRELIIALSAGCSAPNPDDAKMTSTQVRTLCLSLSRSEANNALPQTLDRRPSVFSVTAPSSMSSRTAISTSTYLSASSYHNSTSSSSCSSLYSPPFESNITYKEARVWNQISEQLLSDLSAAVVPSATDKRPNVESDGAASYHDTYIEILQEESMSGLRSWLEERRDGHVYWVSGPRGSGKSTLMGSIAAYMCTRGLTIANEDELNLIVVKLTYSSRTDRRQEKDSWTAALYRSILEWSEAYCRSLGHVSPVASSVTATMMNWSFDRVKAVVDWLFTQEFIPFRACLLVDGLDEFSGITTDRSGTEDVDGLVRQIIAGKWSNAKCCISTQPSGALSAAFENRPSLQMAELTRPAMRKFAMDQLSSHAAVRAMRRCPDSKILLHQCAQEIADLADGVFLWTELAISTAMHELGGRAAGNRMHELRGRMRSLPRRLDGLYAYIIHTKQAVKGQDGVHSSRLFRLVAAASTPQEDDWTKPSPLSLLVLFFALEDDVAQRAIAAKTGFLEQHEVERCREAMALRLPRLSGGLIKVQGSGGDPARLMVTFINDAVAALAARSNKNTPSLRPPEPTDAATTDESPNLALLSAIVLSMKTKGVDITKSRGLRADVDAGILYARRAEAELGFDPILNRVTDELVEGAMATHPCWFQLNDTLSYAARCANPEEATAAAETPSPAVIVLVANHIAEAAFFLLLLSVASTPSARARQDRLYPAAIPNPPTPAWSGSGAFRQSGGGPDPARVRCRRVRSREAAGRVLDDPRQRQSPPATGMEKTAHAGPSDAEPYPPARHAGLGGGIRPTATLGDLVRDSWGCSLSGCQHPKWQGPKTGSCGPEKKGLVDIPLS</sequence>
<reference evidence="4 5" key="1">
    <citation type="submission" date="2023-01" db="EMBL/GenBank/DDBJ databases">
        <title>Analysis of 21 Apiospora genomes using comparative genomics revels a genus with tremendous synthesis potential of carbohydrate active enzymes and secondary metabolites.</title>
        <authorList>
            <person name="Sorensen T."/>
        </authorList>
    </citation>
    <scope>NUCLEOTIDE SEQUENCE [LARGE SCALE GENOMIC DNA]</scope>
    <source>
        <strain evidence="4 5">CBS 114990</strain>
    </source>
</reference>
<name>A0ABR1X7Y6_9PEZI</name>
<feature type="region of interest" description="Disordered" evidence="2">
    <location>
        <begin position="997"/>
        <end position="1023"/>
    </location>
</feature>
<dbReference type="Pfam" id="PF24883">
    <property type="entry name" value="NPHP3_N"/>
    <property type="match status" value="1"/>
</dbReference>
<dbReference type="InterPro" id="IPR056884">
    <property type="entry name" value="NPHP3-like_N"/>
</dbReference>
<protein>
    <recommendedName>
        <fullName evidence="3">Nephrocystin 3-like N-terminal domain-containing protein</fullName>
    </recommendedName>
</protein>
<evidence type="ECO:0000313" key="5">
    <source>
        <dbReference type="Proteomes" id="UP001433268"/>
    </source>
</evidence>
<feature type="compositionally biased region" description="Basic and acidic residues" evidence="2">
    <location>
        <begin position="928"/>
        <end position="941"/>
    </location>
</feature>
<evidence type="ECO:0000256" key="1">
    <source>
        <dbReference type="ARBA" id="ARBA00022737"/>
    </source>
</evidence>
<keyword evidence="5" id="KW-1185">Reference proteome</keyword>
<dbReference type="PANTHER" id="PTHR10039">
    <property type="entry name" value="AMELOGENIN"/>
    <property type="match status" value="1"/>
</dbReference>
<gene>
    <name evidence="4" type="ORF">PG997_001952</name>
</gene>
<evidence type="ECO:0000256" key="2">
    <source>
        <dbReference type="SAM" id="MobiDB-lite"/>
    </source>
</evidence>
<keyword evidence="1" id="KW-0677">Repeat</keyword>
<dbReference type="InterPro" id="IPR027417">
    <property type="entry name" value="P-loop_NTPase"/>
</dbReference>
<dbReference type="EMBL" id="JAQQWN010000003">
    <property type="protein sequence ID" value="KAK8091591.1"/>
    <property type="molecule type" value="Genomic_DNA"/>
</dbReference>